<proteinExistence type="predicted"/>
<evidence type="ECO:0000313" key="1">
    <source>
        <dbReference type="EMBL" id="AFO51799.1"/>
    </source>
</evidence>
<gene>
    <name evidence="1" type="ordered locus">MHLP_01095</name>
</gene>
<dbReference type="AlphaFoldDB" id="I7CIU9"/>
<accession>I7CIU9</accession>
<dbReference type="HOGENOM" id="CLU_1756830_0_0_14"/>
<reference evidence="1 2" key="1">
    <citation type="journal article" date="2012" name="J. Bacteriol.">
        <title>Genome Sequence of "Candidatus Mycoplasma haemolamae" Strain Purdue, a Red Blood Cell Pathogen of Alpacas (Vicugna pacos) and Llamas (Lama glama).</title>
        <authorList>
            <person name="Guimaraes A.M."/>
            <person name="Toth B."/>
            <person name="Santos A.P."/>
            <person name="do Nascimento N.C."/>
            <person name="Kritchevsky J.E."/>
            <person name="Messick J.B."/>
        </authorList>
    </citation>
    <scope>NUCLEOTIDE SEQUENCE [LARGE SCALE GENOMIC DNA]</scope>
    <source>
        <strain evidence="1 2">Purdue</strain>
    </source>
</reference>
<sequence length="148" mass="16092">MFKESVIALLGLGAIGGTVTTVAVQNSGPSTEIPPSYVGKLINYKITVNEGSEKKTSENLTCSSQDNSVASLQLDTSSSEKKVTIGCSKLSPEVFRWNFDYSLGSQKVWFQCKGNSEDSSDKTITCEIEGKELKLGQKEDNKIVLTWN</sequence>
<keyword evidence="2" id="KW-1185">Reference proteome</keyword>
<reference evidence="2" key="2">
    <citation type="submission" date="2012-07" db="EMBL/GenBank/DDBJ databases">
        <title>Complete genome sequence of 'Candidatus Mycoplasma haemolamae'.</title>
        <authorList>
            <person name="Guimaraes A.M.S."/>
            <person name="Toth B."/>
            <person name="Santos A.P."/>
            <person name="Nascimento N.C."/>
            <person name="Sojka J.E."/>
            <person name="Messick J.B."/>
        </authorList>
    </citation>
    <scope>NUCLEOTIDE SEQUENCE [LARGE SCALE GENOMIC DNA]</scope>
    <source>
        <strain evidence="2">Purdue</strain>
    </source>
</reference>
<name>I7CIU9_MYCHA</name>
<organism evidence="1 2">
    <name type="scientific">Mycoplasma haematolamae (strain Purdue)</name>
    <dbReference type="NCBI Taxonomy" id="1212765"/>
    <lineage>
        <taxon>Bacteria</taxon>
        <taxon>Bacillati</taxon>
        <taxon>Mycoplasmatota</taxon>
        <taxon>Mollicutes</taxon>
        <taxon>Mycoplasmataceae</taxon>
        <taxon>Mycoplasma</taxon>
    </lineage>
</organism>
<dbReference type="EMBL" id="CP003731">
    <property type="protein sequence ID" value="AFO51799.1"/>
    <property type="molecule type" value="Genomic_DNA"/>
</dbReference>
<protein>
    <submittedName>
        <fullName evidence="1">Uncharacterized protein</fullName>
    </submittedName>
</protein>
<dbReference type="KEGG" id="mhl:MHLP_01095"/>
<evidence type="ECO:0000313" key="2">
    <source>
        <dbReference type="Proteomes" id="UP000006502"/>
    </source>
</evidence>
<dbReference type="Proteomes" id="UP000006502">
    <property type="component" value="Chromosome"/>
</dbReference>
<dbReference type="PATRIC" id="fig|1212765.3.peg.248"/>
<dbReference type="STRING" id="1212765.MHLP_01095"/>